<dbReference type="PROSITE" id="PS00070">
    <property type="entry name" value="ALDEHYDE_DEHYDR_CYS"/>
    <property type="match status" value="1"/>
</dbReference>
<evidence type="ECO:0000313" key="9">
    <source>
        <dbReference type="Proteomes" id="UP000054691"/>
    </source>
</evidence>
<evidence type="ECO:0000259" key="6">
    <source>
        <dbReference type="Pfam" id="PF00171"/>
    </source>
</evidence>
<evidence type="ECO:0000256" key="3">
    <source>
        <dbReference type="ARBA" id="ARBA00023027"/>
    </source>
</evidence>
<dbReference type="UniPathway" id="UPA00185">
    <property type="reaction ID" value="UER00282"/>
</dbReference>
<dbReference type="EMBL" id="UGOB01000001">
    <property type="protein sequence ID" value="STX44622.1"/>
    <property type="molecule type" value="Genomic_DNA"/>
</dbReference>
<dbReference type="NCBIfam" id="NF006992">
    <property type="entry name" value="PRK09457.1"/>
    <property type="match status" value="1"/>
</dbReference>
<dbReference type="AlphaFoldDB" id="A0A378JA14"/>
<dbReference type="STRING" id="45066.Lgra_2000"/>
<dbReference type="PANTHER" id="PTHR43353">
    <property type="entry name" value="SUCCINATE-SEMIALDEHYDE DEHYDROGENASE, MITOCHONDRIAL"/>
    <property type="match status" value="1"/>
</dbReference>
<dbReference type="InterPro" id="IPR016162">
    <property type="entry name" value="Ald_DH_N"/>
</dbReference>
<dbReference type="InterPro" id="IPR029510">
    <property type="entry name" value="Ald_DH_CS_GLU"/>
</dbReference>
<dbReference type="RefSeq" id="WP_058499107.1">
    <property type="nucleotide sequence ID" value="NZ_CAAAHW010000003.1"/>
</dbReference>
<dbReference type="EMBL" id="LNYE01000022">
    <property type="protein sequence ID" value="KTD11034.1"/>
    <property type="molecule type" value="Genomic_DNA"/>
</dbReference>
<comment type="similarity">
    <text evidence="4">Belongs to the aldehyde dehydrogenase family. AstD subfamily.</text>
</comment>
<dbReference type="HAMAP" id="MF_01174">
    <property type="entry name" value="Aldedh_AstD"/>
    <property type="match status" value="1"/>
</dbReference>
<dbReference type="EC" id="1.2.1.71" evidence="4"/>
<dbReference type="GO" id="GO:0019545">
    <property type="term" value="P:L-arginine catabolic process to succinate"/>
    <property type="evidence" value="ECO:0007669"/>
    <property type="project" value="UniProtKB-UniRule"/>
</dbReference>
<keyword evidence="2 4" id="KW-0560">Oxidoreductase</keyword>
<dbReference type="Proteomes" id="UP000054691">
    <property type="component" value="Unassembled WGS sequence"/>
</dbReference>
<proteinExistence type="inferred from homology"/>
<dbReference type="Pfam" id="PF00171">
    <property type="entry name" value="Aldedh"/>
    <property type="match status" value="1"/>
</dbReference>
<evidence type="ECO:0000256" key="2">
    <source>
        <dbReference type="ARBA" id="ARBA00023002"/>
    </source>
</evidence>
<dbReference type="InterPro" id="IPR016160">
    <property type="entry name" value="Ald_DH_CS_CYS"/>
</dbReference>
<dbReference type="NCBIfam" id="TIGR03240">
    <property type="entry name" value="arg_catab_astD"/>
    <property type="match status" value="1"/>
</dbReference>
<dbReference type="PANTHER" id="PTHR43353:SF5">
    <property type="entry name" value="SUCCINATE-SEMIALDEHYDE DEHYDROGENASE, MITOCHONDRIAL"/>
    <property type="match status" value="1"/>
</dbReference>
<evidence type="ECO:0000256" key="4">
    <source>
        <dbReference type="HAMAP-Rule" id="MF_01174"/>
    </source>
</evidence>
<gene>
    <name evidence="4 8" type="primary">astD</name>
    <name evidence="7" type="ORF">Lgra_2000</name>
    <name evidence="8" type="ORF">NCTC12388_01608</name>
</gene>
<dbReference type="InterPro" id="IPR016163">
    <property type="entry name" value="Ald_DH_C"/>
</dbReference>
<dbReference type="PROSITE" id="PS00687">
    <property type="entry name" value="ALDEHYDE_DEHYDR_GLU"/>
    <property type="match status" value="1"/>
</dbReference>
<evidence type="ECO:0000256" key="1">
    <source>
        <dbReference type="ARBA" id="ARBA00022503"/>
    </source>
</evidence>
<dbReference type="InterPro" id="IPR016161">
    <property type="entry name" value="Ald_DH/histidinol_DH"/>
</dbReference>
<dbReference type="InterPro" id="IPR050740">
    <property type="entry name" value="Aldehyde_DH_Superfamily"/>
</dbReference>
<feature type="binding site" evidence="4">
    <location>
        <begin position="228"/>
        <end position="233"/>
    </location>
    <ligand>
        <name>NAD(+)</name>
        <dbReference type="ChEBI" id="CHEBI:57540"/>
    </ligand>
</feature>
<dbReference type="InterPro" id="IPR015590">
    <property type="entry name" value="Aldehyde_DH_dom"/>
</dbReference>
<reference evidence="7 9" key="1">
    <citation type="submission" date="2015-11" db="EMBL/GenBank/DDBJ databases">
        <title>Genomic analysis of 38 Legionella species identifies large and diverse effector repertoires.</title>
        <authorList>
            <person name="Burstein D."/>
            <person name="Amaro F."/>
            <person name="Zusman T."/>
            <person name="Lifshitz Z."/>
            <person name="Cohen O."/>
            <person name="Gilbert J.A."/>
            <person name="Pupko T."/>
            <person name="Shuman H.A."/>
            <person name="Segal G."/>
        </authorList>
    </citation>
    <scope>NUCLEOTIDE SEQUENCE [LARGE SCALE GENOMIC DNA]</scope>
    <source>
        <strain evidence="7 9">Lyon 8420412</strain>
    </source>
</reference>
<evidence type="ECO:0000313" key="7">
    <source>
        <dbReference type="EMBL" id="KTD11034.1"/>
    </source>
</evidence>
<dbReference type="SUPFAM" id="SSF53720">
    <property type="entry name" value="ALDH-like"/>
    <property type="match status" value="1"/>
</dbReference>
<keyword evidence="1 4" id="KW-0056">Arginine metabolism</keyword>
<feature type="active site" evidence="4">
    <location>
        <position position="285"/>
    </location>
</feature>
<name>A0A378JA14_9GAMM</name>
<dbReference type="OrthoDB" id="9812625at2"/>
<feature type="active site" evidence="4 5">
    <location>
        <position position="251"/>
    </location>
</feature>
<dbReference type="Gene3D" id="3.40.309.10">
    <property type="entry name" value="Aldehyde Dehydrogenase, Chain A, domain 2"/>
    <property type="match status" value="1"/>
</dbReference>
<keyword evidence="3 4" id="KW-0520">NAD</keyword>
<reference evidence="8 10" key="2">
    <citation type="submission" date="2018-06" db="EMBL/GenBank/DDBJ databases">
        <authorList>
            <consortium name="Pathogen Informatics"/>
            <person name="Doyle S."/>
        </authorList>
    </citation>
    <scope>NUCLEOTIDE SEQUENCE [LARGE SCALE GENOMIC DNA]</scope>
    <source>
        <strain evidence="8 10">NCTC12388</strain>
    </source>
</reference>
<dbReference type="GO" id="GO:0019544">
    <property type="term" value="P:L-arginine catabolic process to L-glutamate"/>
    <property type="evidence" value="ECO:0007669"/>
    <property type="project" value="UniProtKB-UniRule"/>
</dbReference>
<comment type="catalytic activity">
    <reaction evidence="4">
        <text>N-succinyl-L-glutamate 5-semialdehyde + NAD(+) + H2O = N-succinyl-L-glutamate + NADH + 2 H(+)</text>
        <dbReference type="Rhea" id="RHEA:10812"/>
        <dbReference type="ChEBI" id="CHEBI:15377"/>
        <dbReference type="ChEBI" id="CHEBI:15378"/>
        <dbReference type="ChEBI" id="CHEBI:57540"/>
        <dbReference type="ChEBI" id="CHEBI:57945"/>
        <dbReference type="ChEBI" id="CHEBI:58520"/>
        <dbReference type="ChEBI" id="CHEBI:58763"/>
        <dbReference type="EC" id="1.2.1.71"/>
    </reaction>
</comment>
<comment type="function">
    <text evidence="4">Catalyzes the NAD-dependent reduction of succinylglutamate semialdehyde into succinylglutamate.</text>
</comment>
<accession>A0A378JA14</accession>
<protein>
    <recommendedName>
        <fullName evidence="4">N-succinylglutamate 5-semialdehyde dehydrogenase</fullName>
        <ecNumber evidence="4">1.2.1.71</ecNumber>
    </recommendedName>
    <alternativeName>
        <fullName evidence="4">Succinylglutamic semialdehyde dehydrogenase</fullName>
        <shortName evidence="4">SGSD</shortName>
    </alternativeName>
</protein>
<organism evidence="8 10">
    <name type="scientific">Legionella gratiana</name>
    <dbReference type="NCBI Taxonomy" id="45066"/>
    <lineage>
        <taxon>Bacteria</taxon>
        <taxon>Pseudomonadati</taxon>
        <taxon>Pseudomonadota</taxon>
        <taxon>Gammaproteobacteria</taxon>
        <taxon>Legionellales</taxon>
        <taxon>Legionellaceae</taxon>
        <taxon>Legionella</taxon>
    </lineage>
</organism>
<evidence type="ECO:0000313" key="10">
    <source>
        <dbReference type="Proteomes" id="UP000254476"/>
    </source>
</evidence>
<comment type="pathway">
    <text evidence="4">Amino-acid degradation; L-arginine degradation via AST pathway; L-glutamate and succinate from L-arginine: step 4/5.</text>
</comment>
<dbReference type="FunFam" id="3.40.605.10:FF:000010">
    <property type="entry name" value="N-succinylglutamate 5-semialdehyde dehydrogenase"/>
    <property type="match status" value="1"/>
</dbReference>
<evidence type="ECO:0000256" key="5">
    <source>
        <dbReference type="PROSITE-ProRule" id="PRU10007"/>
    </source>
</evidence>
<dbReference type="InterPro" id="IPR017649">
    <property type="entry name" value="SuccinylGlu_semiald_DH_AstD"/>
</dbReference>
<sequence length="495" mass="54011">MSKTAIMQGKGQYINGQWISGTGATLDSINPSYGSLFWQGVSATEQEITAASHAAHQALNSWSALDFVQRASYTQKFAQQVEKSRDQLAYLIALETGKPLWEAHTEVSAVVGKINLSIQAYHERTESKISEAPEANACLRFKPHGVVAILGAFNFPAHLSNGHIVPALLAGNTILYKPSDLTPAVAEFIMQCWHDSGLPPGVINCLQGDAACGKILLSQDIQGVYFTGSYQTGLRIHQQFSNKPEVILALEMGGNNPLVVDKVDDLTAAVYHTLLSTLITSGQRCTCARRVIIPDSVQGDEFLKQFIKACDSVKVGPFDQQPEPFMGPIIGHKQALKHLQTQQQLIESGGKPLLSMSLLAENTGLLSPGIIDMTYYSNPPDEEIFAPLVQIYRYSHFEQAIELANQTRYGLAAGLLSNDEQHYHQFYQKIRAGLINWNRPTTGAPSSLPFGGVGLSGNHRPSAYFAADYCSYPVASMEQTHLTKPAQILPGIVLE</sequence>
<feature type="domain" description="Aldehyde dehydrogenase" evidence="6">
    <location>
        <begin position="18"/>
        <end position="463"/>
    </location>
</feature>
<dbReference type="Proteomes" id="UP000254476">
    <property type="component" value="Unassembled WGS sequence"/>
</dbReference>
<evidence type="ECO:0000313" key="8">
    <source>
        <dbReference type="EMBL" id="STX44622.1"/>
    </source>
</evidence>
<dbReference type="CDD" id="cd07095">
    <property type="entry name" value="ALDH_SGSD_AstD"/>
    <property type="match status" value="1"/>
</dbReference>
<dbReference type="GO" id="GO:0043824">
    <property type="term" value="F:succinylglutamate-semialdehyde dehydrogenase activity"/>
    <property type="evidence" value="ECO:0007669"/>
    <property type="project" value="UniProtKB-EC"/>
</dbReference>
<dbReference type="Gene3D" id="3.40.605.10">
    <property type="entry name" value="Aldehyde Dehydrogenase, Chain A, domain 1"/>
    <property type="match status" value="1"/>
</dbReference>
<keyword evidence="9" id="KW-1185">Reference proteome</keyword>